<proteinExistence type="predicted"/>
<dbReference type="PANTHER" id="PTHR24148:SF73">
    <property type="entry name" value="HET DOMAIN PROTEIN (AFU_ORTHOLOGUE AFUA_8G01020)"/>
    <property type="match status" value="1"/>
</dbReference>
<dbReference type="InterPro" id="IPR052895">
    <property type="entry name" value="HetReg/Transcr_Mod"/>
</dbReference>
<dbReference type="InParanoid" id="A0A194XV51"/>
<gene>
    <name evidence="1" type="ORF">LY89DRAFT_8982</name>
</gene>
<dbReference type="KEGG" id="psco:LY89DRAFT_8982"/>
<dbReference type="EMBL" id="KQ947404">
    <property type="protein sequence ID" value="KUJ24016.1"/>
    <property type="molecule type" value="Genomic_DNA"/>
</dbReference>
<reference evidence="1 2" key="1">
    <citation type="submission" date="2015-10" db="EMBL/GenBank/DDBJ databases">
        <title>Full genome of DAOMC 229536 Phialocephala scopiformis, a fungal endophyte of spruce producing the potent anti-insectan compound rugulosin.</title>
        <authorList>
            <consortium name="DOE Joint Genome Institute"/>
            <person name="Walker A.K."/>
            <person name="Frasz S.L."/>
            <person name="Seifert K.A."/>
            <person name="Miller J.D."/>
            <person name="Mondo S.J."/>
            <person name="Labutti K."/>
            <person name="Lipzen A."/>
            <person name="Dockter R."/>
            <person name="Kennedy M."/>
            <person name="Grigoriev I.V."/>
            <person name="Spatafora J.W."/>
        </authorList>
    </citation>
    <scope>NUCLEOTIDE SEQUENCE [LARGE SCALE GENOMIC DNA]</scope>
    <source>
        <strain evidence="1 2">CBS 120377</strain>
    </source>
</reference>
<dbReference type="OrthoDB" id="2157530at2759"/>
<dbReference type="AlphaFoldDB" id="A0A194XV51"/>
<dbReference type="Proteomes" id="UP000070700">
    <property type="component" value="Unassembled WGS sequence"/>
</dbReference>
<organism evidence="1 2">
    <name type="scientific">Mollisia scopiformis</name>
    <name type="common">Conifer needle endophyte fungus</name>
    <name type="synonym">Phialocephala scopiformis</name>
    <dbReference type="NCBI Taxonomy" id="149040"/>
    <lineage>
        <taxon>Eukaryota</taxon>
        <taxon>Fungi</taxon>
        <taxon>Dikarya</taxon>
        <taxon>Ascomycota</taxon>
        <taxon>Pezizomycotina</taxon>
        <taxon>Leotiomycetes</taxon>
        <taxon>Helotiales</taxon>
        <taxon>Mollisiaceae</taxon>
        <taxon>Mollisia</taxon>
    </lineage>
</organism>
<dbReference type="GeneID" id="28833231"/>
<sequence length="105" mass="12099">MFKKFFSQSTPAQQVDPFRYERLQPGSIRLLKILTHDTDPDVVTCELAHFEFPNCPPYTTLSYTWGSPRQIANITVNGRALKVRKNLLAFLRQAARSNEDPARLF</sequence>
<evidence type="ECO:0000313" key="2">
    <source>
        <dbReference type="Proteomes" id="UP000070700"/>
    </source>
</evidence>
<keyword evidence="2" id="KW-1185">Reference proteome</keyword>
<accession>A0A194XV51</accession>
<dbReference type="RefSeq" id="XP_018078371.1">
    <property type="nucleotide sequence ID" value="XM_018223505.1"/>
</dbReference>
<dbReference type="PANTHER" id="PTHR24148">
    <property type="entry name" value="ANKYRIN REPEAT DOMAIN-CONTAINING PROTEIN 39 HOMOLOG-RELATED"/>
    <property type="match status" value="1"/>
</dbReference>
<evidence type="ECO:0000313" key="1">
    <source>
        <dbReference type="EMBL" id="KUJ24016.1"/>
    </source>
</evidence>
<name>A0A194XV51_MOLSC</name>
<protein>
    <submittedName>
        <fullName evidence="1">Uncharacterized protein</fullName>
    </submittedName>
</protein>
<dbReference type="STRING" id="149040.A0A194XV51"/>